<evidence type="ECO:0000256" key="7">
    <source>
        <dbReference type="ARBA" id="ARBA00019046"/>
    </source>
</evidence>
<dbReference type="InterPro" id="IPR004572">
    <property type="entry name" value="Protoporphyrinogen_oxidase"/>
</dbReference>
<evidence type="ECO:0000313" key="14">
    <source>
        <dbReference type="EMBL" id="NGN94721.1"/>
    </source>
</evidence>
<dbReference type="Gene3D" id="1.10.3110.10">
    <property type="entry name" value="protoporphyrinogen ix oxidase, domain 3"/>
    <property type="match status" value="1"/>
</dbReference>
<dbReference type="SUPFAM" id="SSF54373">
    <property type="entry name" value="FAD-linked reductases, C-terminal domain"/>
    <property type="match status" value="1"/>
</dbReference>
<comment type="caution">
    <text evidence="14">The sequence shown here is derived from an EMBL/GenBank/DDBJ whole genome shotgun (WGS) entry which is preliminary data.</text>
</comment>
<dbReference type="GO" id="GO:0006783">
    <property type="term" value="P:heme biosynthetic process"/>
    <property type="evidence" value="ECO:0007669"/>
    <property type="project" value="UniProtKB-UniRule"/>
</dbReference>
<proteinExistence type="inferred from homology"/>
<evidence type="ECO:0000256" key="5">
    <source>
        <dbReference type="ARBA" id="ARBA00008310"/>
    </source>
</evidence>
<evidence type="ECO:0000256" key="9">
    <source>
        <dbReference type="ARBA" id="ARBA00022827"/>
    </source>
</evidence>
<dbReference type="Proteomes" id="UP000483261">
    <property type="component" value="Unassembled WGS sequence"/>
</dbReference>
<dbReference type="Gene3D" id="3.90.660.20">
    <property type="entry name" value="Protoporphyrinogen oxidase, mitochondrial, domain 2"/>
    <property type="match status" value="1"/>
</dbReference>
<comment type="catalytic activity">
    <reaction evidence="1">
        <text>coproporphyrinogen III + 3 O2 = coproporphyrin III + 3 H2O2</text>
        <dbReference type="Rhea" id="RHEA:43436"/>
        <dbReference type="ChEBI" id="CHEBI:15379"/>
        <dbReference type="ChEBI" id="CHEBI:16240"/>
        <dbReference type="ChEBI" id="CHEBI:57309"/>
        <dbReference type="ChEBI" id="CHEBI:131725"/>
        <dbReference type="EC" id="1.3.3.15"/>
    </reaction>
    <physiologicalReaction direction="left-to-right" evidence="1">
        <dbReference type="Rhea" id="RHEA:43437"/>
    </physiologicalReaction>
</comment>
<evidence type="ECO:0000256" key="10">
    <source>
        <dbReference type="ARBA" id="ARBA00023002"/>
    </source>
</evidence>
<dbReference type="GO" id="GO:0004729">
    <property type="term" value="F:oxygen-dependent protoporphyrinogen oxidase activity"/>
    <property type="evidence" value="ECO:0007669"/>
    <property type="project" value="UniProtKB-UniRule"/>
</dbReference>
<gene>
    <name evidence="14" type="primary">hemG</name>
    <name evidence="14" type="ORF">G5C66_18495</name>
</gene>
<dbReference type="Pfam" id="PF01593">
    <property type="entry name" value="Amino_oxidase"/>
    <property type="match status" value="1"/>
</dbReference>
<dbReference type="InterPro" id="IPR050464">
    <property type="entry name" value="Zeta_carotene_desat/Oxidored"/>
</dbReference>
<name>A0A6M1R7R3_9ACTN</name>
<comment type="function">
    <text evidence="3 12">Involved in coproporphyrin-dependent heme b biosynthesis. Catalyzes the oxidation of coproporphyrinogen III to coproporphyrin III.</text>
</comment>
<evidence type="ECO:0000313" key="15">
    <source>
        <dbReference type="Proteomes" id="UP000483261"/>
    </source>
</evidence>
<dbReference type="PANTHER" id="PTHR42923:SF3">
    <property type="entry name" value="PROTOPORPHYRINOGEN OXIDASE"/>
    <property type="match status" value="1"/>
</dbReference>
<dbReference type="RefSeq" id="WP_165112410.1">
    <property type="nucleotide sequence ID" value="NZ_JAALAA010000016.1"/>
</dbReference>
<organism evidence="14 15">
    <name type="scientific">Nocardioides turkmenicus</name>
    <dbReference type="NCBI Taxonomy" id="2711220"/>
    <lineage>
        <taxon>Bacteria</taxon>
        <taxon>Bacillati</taxon>
        <taxon>Actinomycetota</taxon>
        <taxon>Actinomycetes</taxon>
        <taxon>Propionibacteriales</taxon>
        <taxon>Nocardioidaceae</taxon>
        <taxon>Nocardioides</taxon>
    </lineage>
</organism>
<dbReference type="InterPro" id="IPR036188">
    <property type="entry name" value="FAD/NAD-bd_sf"/>
</dbReference>
<evidence type="ECO:0000256" key="11">
    <source>
        <dbReference type="ARBA" id="ARBA00023133"/>
    </source>
</evidence>
<dbReference type="EC" id="1.3.3.15" evidence="6 12"/>
<dbReference type="SUPFAM" id="SSF51905">
    <property type="entry name" value="FAD/NAD(P)-binding domain"/>
    <property type="match status" value="1"/>
</dbReference>
<dbReference type="GO" id="GO:0005737">
    <property type="term" value="C:cytoplasm"/>
    <property type="evidence" value="ECO:0007669"/>
    <property type="project" value="UniProtKB-SubCell"/>
</dbReference>
<dbReference type="PANTHER" id="PTHR42923">
    <property type="entry name" value="PROTOPORPHYRINOGEN OXIDASE"/>
    <property type="match status" value="1"/>
</dbReference>
<dbReference type="UniPathway" id="UPA00252"/>
<evidence type="ECO:0000256" key="1">
    <source>
        <dbReference type="ARBA" id="ARBA00001755"/>
    </source>
</evidence>
<evidence type="ECO:0000256" key="8">
    <source>
        <dbReference type="ARBA" id="ARBA00022630"/>
    </source>
</evidence>
<comment type="cofactor">
    <cofactor evidence="2 12">
        <name>FAD</name>
        <dbReference type="ChEBI" id="CHEBI:57692"/>
    </cofactor>
</comment>
<keyword evidence="10 12" id="KW-0560">Oxidoreductase</keyword>
<keyword evidence="8 12" id="KW-0285">Flavoprotein</keyword>
<keyword evidence="12" id="KW-0963">Cytoplasm</keyword>
<dbReference type="InterPro" id="IPR002937">
    <property type="entry name" value="Amino_oxidase"/>
</dbReference>
<evidence type="ECO:0000256" key="12">
    <source>
        <dbReference type="RuleBase" id="RU364052"/>
    </source>
</evidence>
<feature type="domain" description="Amine oxidase" evidence="13">
    <location>
        <begin position="10"/>
        <end position="438"/>
    </location>
</feature>
<protein>
    <recommendedName>
        <fullName evidence="7 12">Coproporphyrinogen III oxidase</fullName>
        <ecNumber evidence="6 12">1.3.3.15</ecNumber>
    </recommendedName>
</protein>
<evidence type="ECO:0000256" key="6">
    <source>
        <dbReference type="ARBA" id="ARBA00012402"/>
    </source>
</evidence>
<evidence type="ECO:0000256" key="3">
    <source>
        <dbReference type="ARBA" id="ARBA00002185"/>
    </source>
</evidence>
<dbReference type="AlphaFoldDB" id="A0A6M1R7R3"/>
<reference evidence="14 15" key="1">
    <citation type="submission" date="2020-02" db="EMBL/GenBank/DDBJ databases">
        <title>Whole-genome analyses of novel actinobacteria.</title>
        <authorList>
            <person name="Sahin N."/>
        </authorList>
    </citation>
    <scope>NUCLEOTIDE SEQUENCE [LARGE SCALE GENOMIC DNA]</scope>
    <source>
        <strain evidence="14 15">KC13</strain>
    </source>
</reference>
<dbReference type="Gene3D" id="3.50.50.60">
    <property type="entry name" value="FAD/NAD(P)-binding domain"/>
    <property type="match status" value="1"/>
</dbReference>
<evidence type="ECO:0000256" key="2">
    <source>
        <dbReference type="ARBA" id="ARBA00001974"/>
    </source>
</evidence>
<accession>A0A6M1R7R3</accession>
<comment type="pathway">
    <text evidence="4 12">Porphyrin-containing compound metabolism; protoheme biosynthesis.</text>
</comment>
<comment type="similarity">
    <text evidence="5 12">Belongs to the protoporphyrinogen/coproporphyrinogen oxidase family. Coproporphyrinogen III oxidase subfamily.</text>
</comment>
<evidence type="ECO:0000259" key="13">
    <source>
        <dbReference type="Pfam" id="PF01593"/>
    </source>
</evidence>
<comment type="subcellular location">
    <subcellularLocation>
        <location evidence="12">Cytoplasm</location>
    </subcellularLocation>
</comment>
<keyword evidence="15" id="KW-1185">Reference proteome</keyword>
<keyword evidence="9 12" id="KW-0274">FAD</keyword>
<dbReference type="NCBIfam" id="TIGR00562">
    <property type="entry name" value="proto_IX_ox"/>
    <property type="match status" value="1"/>
</dbReference>
<dbReference type="EMBL" id="JAALAA010000016">
    <property type="protein sequence ID" value="NGN94721.1"/>
    <property type="molecule type" value="Genomic_DNA"/>
</dbReference>
<evidence type="ECO:0000256" key="4">
    <source>
        <dbReference type="ARBA" id="ARBA00004744"/>
    </source>
</evidence>
<sequence>MRVIVIGAGIAGLTAARDLSSKGHRVTVLEASDRVGGKIRGEVVAGQLVDVGAEAMLNRRPEGVSLAREVGLEVVHPTDAKSSIWSRGALRPIPRSVMGVPLDLSALEKAGLLSEETLEVVRREPTLPPAKTDEDISVGDFIASRFGDETADRLADPLLAGVYAGHARAISVKAAAPQLFMLAEKGSLLKAAAALPTSDVPVFAGIDGGMSRLPATLAEGLDIRLGTRVDTVTRTPQGFLVEHSLVETGGEVEAADAVVVATPAPVAAKLLRSTAPSVARELSEIETASVAVVTFAFPDLPAELAGRSGFLVPPVEECAIKASTFSFAKWAWVGARGNYLRTSIGRHGEPPSDDDDRLIADSLAALADIAGITATPTDVHVQRWTDALPQYPVGHLDRVARIRQGLRGVPGLALAGASYDGVGIPATIGSAHRAAAEIG</sequence>
<keyword evidence="11 12" id="KW-0350">Heme biosynthesis</keyword>